<reference evidence="1" key="1">
    <citation type="submission" date="2018-05" db="EMBL/GenBank/DDBJ databases">
        <authorList>
            <person name="Lanie J.A."/>
            <person name="Ng W.-L."/>
            <person name="Kazmierczak K.M."/>
            <person name="Andrzejewski T.M."/>
            <person name="Davidsen T.M."/>
            <person name="Wayne K.J."/>
            <person name="Tettelin H."/>
            <person name="Glass J.I."/>
            <person name="Rusch D."/>
            <person name="Podicherti R."/>
            <person name="Tsui H.-C.T."/>
            <person name="Winkler M.E."/>
        </authorList>
    </citation>
    <scope>NUCLEOTIDE SEQUENCE</scope>
</reference>
<organism evidence="1">
    <name type="scientific">marine metagenome</name>
    <dbReference type="NCBI Taxonomy" id="408172"/>
    <lineage>
        <taxon>unclassified sequences</taxon>
        <taxon>metagenomes</taxon>
        <taxon>ecological metagenomes</taxon>
    </lineage>
</organism>
<feature type="non-terminal residue" evidence="1">
    <location>
        <position position="1"/>
    </location>
</feature>
<dbReference type="AlphaFoldDB" id="A0A382VE79"/>
<accession>A0A382VE79</accession>
<name>A0A382VE79_9ZZZZ</name>
<protein>
    <submittedName>
        <fullName evidence="1">Uncharacterized protein</fullName>
    </submittedName>
</protein>
<sequence length="22" mass="2576">DNLGKIPLFAKNLEGYKNKYYS</sequence>
<proteinExistence type="predicted"/>
<evidence type="ECO:0000313" key="1">
    <source>
        <dbReference type="EMBL" id="SVD44826.1"/>
    </source>
</evidence>
<dbReference type="EMBL" id="UINC01151299">
    <property type="protein sequence ID" value="SVD44826.1"/>
    <property type="molecule type" value="Genomic_DNA"/>
</dbReference>
<gene>
    <name evidence="1" type="ORF">METZ01_LOCUS397680</name>
</gene>